<protein>
    <recommendedName>
        <fullName evidence="7">Non-homologous end-joining factor 1</fullName>
    </recommendedName>
</protein>
<gene>
    <name evidence="11" type="ORF">RAG0_12323</name>
</gene>
<feature type="compositionally biased region" description="Acidic residues" evidence="8">
    <location>
        <begin position="422"/>
        <end position="439"/>
    </location>
</feature>
<evidence type="ECO:0000256" key="5">
    <source>
        <dbReference type="ARBA" id="ARBA00023242"/>
    </source>
</evidence>
<comment type="subcellular location">
    <subcellularLocation>
        <location evidence="1">Nucleus</location>
    </subcellularLocation>
</comment>
<evidence type="ECO:0000256" key="4">
    <source>
        <dbReference type="ARBA" id="ARBA00023204"/>
    </source>
</evidence>
<dbReference type="AlphaFoldDB" id="A0A1E1L821"/>
<feature type="domain" description="XLF-like coiled-coil region" evidence="10">
    <location>
        <begin position="126"/>
        <end position="178"/>
    </location>
</feature>
<feature type="compositionally biased region" description="Basic and acidic residues" evidence="8">
    <location>
        <begin position="530"/>
        <end position="565"/>
    </location>
</feature>
<feature type="compositionally biased region" description="Low complexity" evidence="8">
    <location>
        <begin position="308"/>
        <end position="322"/>
    </location>
</feature>
<proteinExistence type="inferred from homology"/>
<sequence>MVWSPLGLSPAAGAHLPPLLISTAFTASSFEVHLTDLTYIWSEKLNRSEILKRSKDEVTSIDPGEDGQMKIFLEKMKLGLSGEDGTALALTINHGPDRPSLVLSVSVELPGRLAALQWPVRLLAAPQTLLTCHLTMPLLQTQYALMREKTSLIDALKDKDHVIQKLMDKIEEQGIDLGQMFPQAAGKVGRKVDRKKAEEKVRGIARFDVDSWRQGLSHEQPEDTSKLIGEVFEKQTDGITVVPVTYEEQESWWDDIKGLTVHLDSGKISTKGPSKVKPKAQIPSLQKDETQQEDDAFQTQSKPPPAISPSKSAFNSSKVDASSDTDDDDLNVLSQRSKAPLPHATPKSTKKLGALGKKKAAQEPTPQPPDNQNDDHSTADESSPLPKLKGKSATLDEASVPHLPQKKLGKIGGKKAGPLPEPEPEPEPESEPEPNEEVDGEKATSPSPPPAPSKAKKGKLGRIGGKKKAVVDEEPEPEPPASTPPEPSQGSAAATPKRKLGALGHGRKMKREDGVKEEESSQRGIGGSQMEKEKTKTPEPERRETSLERADRKRDALKRELEAKAKAPVKKKRKF</sequence>
<name>A0A1E1L821_9HELO</name>
<feature type="region of interest" description="Disordered" evidence="8">
    <location>
        <begin position="267"/>
        <end position="575"/>
    </location>
</feature>
<dbReference type="PANTHER" id="PTHR32235:SF1">
    <property type="entry name" value="NON-HOMOLOGOUS END-JOINING FACTOR 1"/>
    <property type="match status" value="1"/>
</dbReference>
<feature type="compositionally biased region" description="Basic residues" evidence="8">
    <location>
        <begin position="454"/>
        <end position="468"/>
    </location>
</feature>
<evidence type="ECO:0000313" key="12">
    <source>
        <dbReference type="Proteomes" id="UP000178912"/>
    </source>
</evidence>
<evidence type="ECO:0000259" key="9">
    <source>
        <dbReference type="Pfam" id="PF09302"/>
    </source>
</evidence>
<dbReference type="CDD" id="cd22285">
    <property type="entry name" value="HD_XLF_N"/>
    <property type="match status" value="1"/>
</dbReference>
<evidence type="ECO:0000256" key="7">
    <source>
        <dbReference type="ARBA" id="ARBA00044529"/>
    </source>
</evidence>
<feature type="compositionally biased region" description="Basic and acidic residues" evidence="8">
    <location>
        <begin position="510"/>
        <end position="521"/>
    </location>
</feature>
<keyword evidence="3" id="KW-0238">DNA-binding</keyword>
<dbReference type="InterPro" id="IPR015381">
    <property type="entry name" value="XLF-like_N"/>
</dbReference>
<comment type="similarity">
    <text evidence="6">Belongs to the XRCC4-XLF family. XLF subfamily.</text>
</comment>
<evidence type="ECO:0000256" key="2">
    <source>
        <dbReference type="ARBA" id="ARBA00022763"/>
    </source>
</evidence>
<keyword evidence="5" id="KW-0539">Nucleus</keyword>
<keyword evidence="4" id="KW-0234">DNA repair</keyword>
<accession>A0A1E1L821</accession>
<dbReference type="InterPro" id="IPR052287">
    <property type="entry name" value="NHEJ_factor"/>
</dbReference>
<evidence type="ECO:0000259" key="10">
    <source>
        <dbReference type="Pfam" id="PF21928"/>
    </source>
</evidence>
<dbReference type="GO" id="GO:0006303">
    <property type="term" value="P:double-strand break repair via nonhomologous end joining"/>
    <property type="evidence" value="ECO:0007669"/>
    <property type="project" value="TreeGrafter"/>
</dbReference>
<feature type="compositionally biased region" description="Basic residues" evidence="8">
    <location>
        <begin position="404"/>
        <end position="413"/>
    </location>
</feature>
<dbReference type="Gene3D" id="2.170.210.10">
    <property type="entry name" value="DNA double-strand break repair and VJ recombination XRCC4, N-terminal"/>
    <property type="match status" value="1"/>
</dbReference>
<dbReference type="InterPro" id="IPR053829">
    <property type="entry name" value="XLF-like_CC"/>
</dbReference>
<dbReference type="Proteomes" id="UP000178912">
    <property type="component" value="Unassembled WGS sequence"/>
</dbReference>
<dbReference type="GO" id="GO:0045027">
    <property type="term" value="F:DNA end binding"/>
    <property type="evidence" value="ECO:0007669"/>
    <property type="project" value="TreeGrafter"/>
</dbReference>
<dbReference type="Pfam" id="PF21928">
    <property type="entry name" value="XLF_CC"/>
    <property type="match status" value="1"/>
</dbReference>
<dbReference type="OrthoDB" id="2155935at2759"/>
<evidence type="ECO:0000256" key="3">
    <source>
        <dbReference type="ARBA" id="ARBA00023125"/>
    </source>
</evidence>
<evidence type="ECO:0000256" key="8">
    <source>
        <dbReference type="SAM" id="MobiDB-lite"/>
    </source>
</evidence>
<evidence type="ECO:0000313" key="11">
    <source>
        <dbReference type="EMBL" id="CZT06642.1"/>
    </source>
</evidence>
<feature type="compositionally biased region" description="Pro residues" evidence="8">
    <location>
        <begin position="478"/>
        <end position="487"/>
    </location>
</feature>
<feature type="compositionally biased region" description="Basic residues" evidence="8">
    <location>
        <begin position="496"/>
        <end position="509"/>
    </location>
</feature>
<dbReference type="InterPro" id="IPR038051">
    <property type="entry name" value="XRCC4-like_N_sf"/>
</dbReference>
<dbReference type="Pfam" id="PF09302">
    <property type="entry name" value="XLF"/>
    <property type="match status" value="1"/>
</dbReference>
<dbReference type="GO" id="GO:0032807">
    <property type="term" value="C:DNA ligase IV complex"/>
    <property type="evidence" value="ECO:0007669"/>
    <property type="project" value="TreeGrafter"/>
</dbReference>
<evidence type="ECO:0000256" key="6">
    <source>
        <dbReference type="ARBA" id="ARBA00025747"/>
    </source>
</evidence>
<keyword evidence="2" id="KW-0227">DNA damage</keyword>
<reference evidence="12" key="1">
    <citation type="submission" date="2016-03" db="EMBL/GenBank/DDBJ databases">
        <authorList>
            <person name="Guldener U."/>
        </authorList>
    </citation>
    <scope>NUCLEOTIDE SEQUENCE [LARGE SCALE GENOMIC DNA]</scope>
    <source>
        <strain evidence="12">04CH-RAC-A.6.1</strain>
    </source>
</reference>
<dbReference type="EMBL" id="FJUX01000087">
    <property type="protein sequence ID" value="CZT06642.1"/>
    <property type="molecule type" value="Genomic_DNA"/>
</dbReference>
<dbReference type="PANTHER" id="PTHR32235">
    <property type="entry name" value="NON-HOMOLOGOUS END-JOINING FACTOR 1"/>
    <property type="match status" value="1"/>
</dbReference>
<organism evidence="11 12">
    <name type="scientific">Rhynchosporium agropyri</name>
    <dbReference type="NCBI Taxonomy" id="914238"/>
    <lineage>
        <taxon>Eukaryota</taxon>
        <taxon>Fungi</taxon>
        <taxon>Dikarya</taxon>
        <taxon>Ascomycota</taxon>
        <taxon>Pezizomycotina</taxon>
        <taxon>Leotiomycetes</taxon>
        <taxon>Helotiales</taxon>
        <taxon>Ploettnerulaceae</taxon>
        <taxon>Rhynchosporium</taxon>
    </lineage>
</organism>
<keyword evidence="12" id="KW-1185">Reference proteome</keyword>
<evidence type="ECO:0000256" key="1">
    <source>
        <dbReference type="ARBA" id="ARBA00004123"/>
    </source>
</evidence>
<feature type="domain" description="XLF-like N-terminal" evidence="9">
    <location>
        <begin position="3"/>
        <end position="122"/>
    </location>
</feature>